<dbReference type="InterPro" id="IPR011041">
    <property type="entry name" value="Quinoprot_gluc/sorb_DH_b-prop"/>
</dbReference>
<evidence type="ECO:0000259" key="1">
    <source>
        <dbReference type="Pfam" id="PF23500"/>
    </source>
</evidence>
<dbReference type="InterPro" id="IPR055557">
    <property type="entry name" value="DUF7133"/>
</dbReference>
<reference evidence="2" key="1">
    <citation type="submission" date="2018-05" db="EMBL/GenBank/DDBJ databases">
        <authorList>
            <person name="Lanie J.A."/>
            <person name="Ng W.-L."/>
            <person name="Kazmierczak K.M."/>
            <person name="Andrzejewski T.M."/>
            <person name="Davidsen T.M."/>
            <person name="Wayne K.J."/>
            <person name="Tettelin H."/>
            <person name="Glass J.I."/>
            <person name="Rusch D."/>
            <person name="Podicherti R."/>
            <person name="Tsui H.-C.T."/>
            <person name="Winkler M.E."/>
        </authorList>
    </citation>
    <scope>NUCLEOTIDE SEQUENCE</scope>
</reference>
<dbReference type="EMBL" id="UINC01041832">
    <property type="protein sequence ID" value="SVB43648.1"/>
    <property type="molecule type" value="Genomic_DNA"/>
</dbReference>
<dbReference type="PANTHER" id="PTHR33546:SF1">
    <property type="entry name" value="LARGE, MULTIFUNCTIONAL SECRETED PROTEIN"/>
    <property type="match status" value="1"/>
</dbReference>
<gene>
    <name evidence="2" type="ORF">METZ01_LOCUS196502</name>
</gene>
<feature type="non-terminal residue" evidence="2">
    <location>
        <position position="281"/>
    </location>
</feature>
<dbReference type="PANTHER" id="PTHR33546">
    <property type="entry name" value="LARGE, MULTIFUNCTIONAL SECRETED PROTEIN-RELATED"/>
    <property type="match status" value="1"/>
</dbReference>
<dbReference type="Pfam" id="PF23500">
    <property type="entry name" value="DUF7133"/>
    <property type="match status" value="1"/>
</dbReference>
<proteinExistence type="predicted"/>
<feature type="domain" description="DUF7133" evidence="1">
    <location>
        <begin position="34"/>
        <end position="244"/>
    </location>
</feature>
<sequence length="281" mass="31429">MKLNIFFPLGLFVALGHSLIGAPGDDVYQKGFLSIEESHKSIELPEGYSLELVLSEPQIEEPVAMAWDGNGVLYVVEMRTYMQTADATGEQEPRSRISRHEDTNGDGVYDKSTVFIDNLLLPRMVLPLDDRVMVGITNTLDLWNYRDTDDDGVADEKVKVFEGGNRGGNMEHQPSGLVWNLDNWIYITYQNVRYRYTNGEFKTQRLPRGGGQWGLTQDDDGRLYYSTGGGENPAFFFQQPPIYGMFDAPGQTEANFRTVFPIAAVPDVQGGRRRVAANGGL</sequence>
<evidence type="ECO:0000313" key="2">
    <source>
        <dbReference type="EMBL" id="SVB43648.1"/>
    </source>
</evidence>
<accession>A0A382DZ31</accession>
<dbReference type="Gene3D" id="2.120.10.30">
    <property type="entry name" value="TolB, C-terminal domain"/>
    <property type="match status" value="1"/>
</dbReference>
<protein>
    <recommendedName>
        <fullName evidence="1">DUF7133 domain-containing protein</fullName>
    </recommendedName>
</protein>
<organism evidence="2">
    <name type="scientific">marine metagenome</name>
    <dbReference type="NCBI Taxonomy" id="408172"/>
    <lineage>
        <taxon>unclassified sequences</taxon>
        <taxon>metagenomes</taxon>
        <taxon>ecological metagenomes</taxon>
    </lineage>
</organism>
<name>A0A382DZ31_9ZZZZ</name>
<dbReference type="InterPro" id="IPR011042">
    <property type="entry name" value="6-blade_b-propeller_TolB-like"/>
</dbReference>
<dbReference type="AlphaFoldDB" id="A0A382DZ31"/>
<dbReference type="SUPFAM" id="SSF50952">
    <property type="entry name" value="Soluble quinoprotein glucose dehydrogenase"/>
    <property type="match status" value="1"/>
</dbReference>